<organism evidence="2 3">
    <name type="scientific">Drosophila navojoa</name>
    <name type="common">Fruit fly</name>
    <dbReference type="NCBI Taxonomy" id="7232"/>
    <lineage>
        <taxon>Eukaryota</taxon>
        <taxon>Metazoa</taxon>
        <taxon>Ecdysozoa</taxon>
        <taxon>Arthropoda</taxon>
        <taxon>Hexapoda</taxon>
        <taxon>Insecta</taxon>
        <taxon>Pterygota</taxon>
        <taxon>Neoptera</taxon>
        <taxon>Endopterygota</taxon>
        <taxon>Diptera</taxon>
        <taxon>Brachycera</taxon>
        <taxon>Muscomorpha</taxon>
        <taxon>Ephydroidea</taxon>
        <taxon>Drosophilidae</taxon>
        <taxon>Drosophila</taxon>
    </lineage>
</organism>
<protein>
    <submittedName>
        <fullName evidence="2">Uncharacterized protein</fullName>
    </submittedName>
</protein>
<name>A0A484BUX0_DRONA</name>
<evidence type="ECO:0000313" key="3">
    <source>
        <dbReference type="Proteomes" id="UP000295192"/>
    </source>
</evidence>
<gene>
    <name evidence="2" type="ORF">AWZ03_000850</name>
</gene>
<dbReference type="Proteomes" id="UP000295192">
    <property type="component" value="Unassembled WGS sequence"/>
</dbReference>
<keyword evidence="3" id="KW-1185">Reference proteome</keyword>
<reference evidence="2 3" key="1">
    <citation type="journal article" date="2019" name="J. Hered.">
        <title>An Improved Genome Assembly for Drosophila navojoa, the Basal Species in the mojavensis Cluster.</title>
        <authorList>
            <person name="Vanderlinde T."/>
            <person name="Dupim E.G."/>
            <person name="Nazario-Yepiz N.O."/>
            <person name="Carvalho A.B."/>
        </authorList>
    </citation>
    <scope>NUCLEOTIDE SEQUENCE [LARGE SCALE GENOMIC DNA]</scope>
    <source>
        <strain evidence="2">Navoj_Jal97</strain>
        <tissue evidence="2">Whole organism</tissue>
    </source>
</reference>
<dbReference type="AlphaFoldDB" id="A0A484BUX0"/>
<dbReference type="EMBL" id="LSRL02000003">
    <property type="protein sequence ID" value="TDG52617.1"/>
    <property type="molecule type" value="Genomic_DNA"/>
</dbReference>
<evidence type="ECO:0000256" key="1">
    <source>
        <dbReference type="SAM" id="MobiDB-lite"/>
    </source>
</evidence>
<proteinExistence type="predicted"/>
<sequence length="108" mass="11076">MGFVVTVFGQEQSGVLIFTNLRSSSGQQQQFWRLGDGDGDDDGVGNGDAATCCKGSSSRSSRSNSSSSGAADDDDVGEEDVATGGLNAWLERPSPLPSPSPSAQGCEQ</sequence>
<feature type="compositionally biased region" description="Acidic residues" evidence="1">
    <location>
        <begin position="71"/>
        <end position="81"/>
    </location>
</feature>
<feature type="compositionally biased region" description="Low complexity" evidence="1">
    <location>
        <begin position="56"/>
        <end position="70"/>
    </location>
</feature>
<evidence type="ECO:0000313" key="2">
    <source>
        <dbReference type="EMBL" id="TDG52617.1"/>
    </source>
</evidence>
<accession>A0A484BUX0</accession>
<comment type="caution">
    <text evidence="2">The sequence shown here is derived from an EMBL/GenBank/DDBJ whole genome shotgun (WGS) entry which is preliminary data.</text>
</comment>
<feature type="region of interest" description="Disordered" evidence="1">
    <location>
        <begin position="23"/>
        <end position="108"/>
    </location>
</feature>